<name>A0A8C4X1F7_EPTBU</name>
<dbReference type="Ensembl" id="ENSEBUT00000026262.1">
    <property type="protein sequence ID" value="ENSEBUP00000025686.1"/>
    <property type="gene ID" value="ENSEBUG00000015824.1"/>
</dbReference>
<dbReference type="Gene3D" id="1.10.238.10">
    <property type="entry name" value="EF-hand"/>
    <property type="match status" value="2"/>
</dbReference>
<evidence type="ECO:0000256" key="2">
    <source>
        <dbReference type="ARBA" id="ARBA00022737"/>
    </source>
</evidence>
<dbReference type="InterPro" id="IPR018247">
    <property type="entry name" value="EF_Hand_1_Ca_BS"/>
</dbReference>
<dbReference type="InterPro" id="IPR002048">
    <property type="entry name" value="EF_hand_dom"/>
</dbReference>
<dbReference type="Proteomes" id="UP000694388">
    <property type="component" value="Unplaced"/>
</dbReference>
<keyword evidence="1" id="KW-0479">Metal-binding</keyword>
<dbReference type="FunFam" id="1.10.238.10:FF:000178">
    <property type="entry name" value="Calmodulin-2 A"/>
    <property type="match status" value="1"/>
</dbReference>
<evidence type="ECO:0000256" key="3">
    <source>
        <dbReference type="ARBA" id="ARBA00022837"/>
    </source>
</evidence>
<dbReference type="SUPFAM" id="SSF47473">
    <property type="entry name" value="EF-hand"/>
    <property type="match status" value="1"/>
</dbReference>
<feature type="domain" description="EF-hand" evidence="4">
    <location>
        <begin position="39"/>
        <end position="74"/>
    </location>
</feature>
<evidence type="ECO:0000313" key="5">
    <source>
        <dbReference type="Ensembl" id="ENSEBUP00000025686.1"/>
    </source>
</evidence>
<dbReference type="GO" id="GO:0005509">
    <property type="term" value="F:calcium ion binding"/>
    <property type="evidence" value="ECO:0007669"/>
    <property type="project" value="InterPro"/>
</dbReference>
<feature type="domain" description="EF-hand" evidence="4">
    <location>
        <begin position="75"/>
        <end position="110"/>
    </location>
</feature>
<keyword evidence="6" id="KW-1185">Reference proteome</keyword>
<dbReference type="GeneTree" id="ENSGT00940000156466"/>
<dbReference type="PROSITE" id="PS00018">
    <property type="entry name" value="EF_HAND_1"/>
    <property type="match status" value="3"/>
</dbReference>
<reference evidence="5" key="1">
    <citation type="submission" date="2025-08" db="UniProtKB">
        <authorList>
            <consortium name="Ensembl"/>
        </authorList>
    </citation>
    <scope>IDENTIFICATION</scope>
</reference>
<dbReference type="AlphaFoldDB" id="A0A8C4X1F7"/>
<protein>
    <submittedName>
        <fullName evidence="5">Calcyphosine-like b</fullName>
    </submittedName>
</protein>
<dbReference type="PANTHER" id="PTHR34524:SF6">
    <property type="entry name" value="CALCYPHOSINE LIKE"/>
    <property type="match status" value="1"/>
</dbReference>
<accession>A0A8C4X1F7</accession>
<proteinExistence type="predicted"/>
<keyword evidence="3" id="KW-0106">Calcium</keyword>
<sequence length="208" mass="23921">MPGTARHDREMVNDARRRLATCSEPLERLRLLCLARGSAGIKGLGRVFRIMDDDGNRSLDEREFLKGLRDFGLLMEAAEARQTFKTFDQDGSGSIDFEEFLKALRPPMSSSRKESVLQAFQKFDRNGDGVVTIEDLKGVYNPKHHPKYQNGEWTEDQVFLSFLQNFDSPYDKDGKVTQEEFLNYYSGVSASIHSDVYFLLMMKNSWRL</sequence>
<evidence type="ECO:0000259" key="4">
    <source>
        <dbReference type="PROSITE" id="PS50222"/>
    </source>
</evidence>
<organism evidence="5 6">
    <name type="scientific">Eptatretus burgeri</name>
    <name type="common">Inshore hagfish</name>
    <dbReference type="NCBI Taxonomy" id="7764"/>
    <lineage>
        <taxon>Eukaryota</taxon>
        <taxon>Metazoa</taxon>
        <taxon>Chordata</taxon>
        <taxon>Craniata</taxon>
        <taxon>Vertebrata</taxon>
        <taxon>Cyclostomata</taxon>
        <taxon>Myxini</taxon>
        <taxon>Myxiniformes</taxon>
        <taxon>Myxinidae</taxon>
        <taxon>Eptatretinae</taxon>
        <taxon>Eptatretus</taxon>
    </lineage>
</organism>
<dbReference type="InterPro" id="IPR011992">
    <property type="entry name" value="EF-hand-dom_pair"/>
</dbReference>
<dbReference type="GO" id="GO:0043226">
    <property type="term" value="C:organelle"/>
    <property type="evidence" value="ECO:0007669"/>
    <property type="project" value="UniProtKB-ARBA"/>
</dbReference>
<dbReference type="CDD" id="cd00051">
    <property type="entry name" value="EFh"/>
    <property type="match status" value="1"/>
</dbReference>
<reference evidence="5" key="2">
    <citation type="submission" date="2025-09" db="UniProtKB">
        <authorList>
            <consortium name="Ensembl"/>
        </authorList>
    </citation>
    <scope>IDENTIFICATION</scope>
</reference>
<dbReference type="OMA" id="MKGVYHA"/>
<dbReference type="InterPro" id="IPR051581">
    <property type="entry name" value="Ca-bind"/>
</dbReference>
<dbReference type="Pfam" id="PF13499">
    <property type="entry name" value="EF-hand_7"/>
    <property type="match status" value="2"/>
</dbReference>
<keyword evidence="2" id="KW-0677">Repeat</keyword>
<evidence type="ECO:0000256" key="1">
    <source>
        <dbReference type="ARBA" id="ARBA00022723"/>
    </source>
</evidence>
<dbReference type="PANTHER" id="PTHR34524">
    <property type="entry name" value="CALCYPHOSIN"/>
    <property type="match status" value="1"/>
</dbReference>
<dbReference type="PROSITE" id="PS50222">
    <property type="entry name" value="EF_HAND_2"/>
    <property type="match status" value="3"/>
</dbReference>
<dbReference type="SMART" id="SM00054">
    <property type="entry name" value="EFh"/>
    <property type="match status" value="4"/>
</dbReference>
<feature type="domain" description="EF-hand" evidence="4">
    <location>
        <begin position="111"/>
        <end position="146"/>
    </location>
</feature>
<evidence type="ECO:0000313" key="6">
    <source>
        <dbReference type="Proteomes" id="UP000694388"/>
    </source>
</evidence>